<evidence type="ECO:0000256" key="4">
    <source>
        <dbReference type="ARBA" id="ARBA00023136"/>
    </source>
</evidence>
<keyword evidence="3 5" id="KW-1133">Transmembrane helix</keyword>
<evidence type="ECO:0000256" key="3">
    <source>
        <dbReference type="ARBA" id="ARBA00022989"/>
    </source>
</evidence>
<evidence type="ECO:0000256" key="2">
    <source>
        <dbReference type="ARBA" id="ARBA00022692"/>
    </source>
</evidence>
<dbReference type="GO" id="GO:0016020">
    <property type="term" value="C:membrane"/>
    <property type="evidence" value="ECO:0007669"/>
    <property type="project" value="UniProtKB-SubCell"/>
</dbReference>
<dbReference type="PANTHER" id="PTHR37422:SF17">
    <property type="entry name" value="O-ANTIGEN LIGASE"/>
    <property type="match status" value="1"/>
</dbReference>
<feature type="transmembrane region" description="Helical" evidence="5">
    <location>
        <begin position="28"/>
        <end position="46"/>
    </location>
</feature>
<dbReference type="AlphaFoldDB" id="A0A5B9EB43"/>
<dbReference type="RefSeq" id="WP_147647565.1">
    <property type="nucleotide sequence ID" value="NZ_CP042806.1"/>
</dbReference>
<keyword evidence="2 5" id="KW-0812">Transmembrane</keyword>
<feature type="transmembrane region" description="Helical" evidence="5">
    <location>
        <begin position="367"/>
        <end position="389"/>
    </location>
</feature>
<comment type="subcellular location">
    <subcellularLocation>
        <location evidence="1">Membrane</location>
        <topology evidence="1">Multi-pass membrane protein</topology>
    </subcellularLocation>
</comment>
<keyword evidence="8" id="KW-1185">Reference proteome</keyword>
<proteinExistence type="predicted"/>
<sequence length="485" mass="53707">MSTARPTTFTPYRLARVRLELSHITKRLMLVKIVCGIALAICYWYSVPYVLPFIVHGATAESAAAESAAFQGSASRQLAMPVIAFFCLLLLRELPRRGRFSGHLRYFAAAYVIWAVMSVVWSDDPSLTLKRLVVFLINILAIYTFARRFSLVEISVLAFFVTGTVAVLALYGDVVMQHIFDPRNADYRFQGVAEANYQAMSLVVCIFSGLTLFDRRPTWRKFLAPALFAAFILLYLTRSRVSTIICLMMAGIMMFRLARKILSASARAMLAVACLAVVLPVMVYVVGQKGLGAAQSAFMMGRTDTQNTSNLSNRAPLWAELSDYVKTRPLQGFGYAGFWSPSRVSLISGHQGWTVPHAHENYLDQTLSLGFVGALLYAGVLWGALVLAWKRYRRSRQATDLLMAAMLTWLALEGLAESVPIDPYLPTTLAYACIVKMCFAEGSEAEQDTWLEPDQLLGGVTPALLEKLSPNLRAEAQTAMESSHG</sequence>
<accession>A0A5B9EB43</accession>
<feature type="transmembrane region" description="Helical" evidence="5">
    <location>
        <begin position="241"/>
        <end position="258"/>
    </location>
</feature>
<evidence type="ECO:0000313" key="7">
    <source>
        <dbReference type="EMBL" id="QEE28375.1"/>
    </source>
</evidence>
<feature type="transmembrane region" description="Helical" evidence="5">
    <location>
        <begin position="103"/>
        <end position="121"/>
    </location>
</feature>
<feature type="transmembrane region" description="Helical" evidence="5">
    <location>
        <begin position="270"/>
        <end position="287"/>
    </location>
</feature>
<dbReference type="InterPro" id="IPR007016">
    <property type="entry name" value="O-antigen_ligase-rel_domated"/>
</dbReference>
<feature type="transmembrane region" description="Helical" evidence="5">
    <location>
        <begin position="127"/>
        <end position="145"/>
    </location>
</feature>
<evidence type="ECO:0000259" key="6">
    <source>
        <dbReference type="Pfam" id="PF04932"/>
    </source>
</evidence>
<feature type="transmembrane region" description="Helical" evidence="5">
    <location>
        <begin position="218"/>
        <end position="235"/>
    </location>
</feature>
<feature type="transmembrane region" description="Helical" evidence="5">
    <location>
        <begin position="74"/>
        <end position="91"/>
    </location>
</feature>
<organism evidence="7 8">
    <name type="scientific">Terriglobus albidus</name>
    <dbReference type="NCBI Taxonomy" id="1592106"/>
    <lineage>
        <taxon>Bacteria</taxon>
        <taxon>Pseudomonadati</taxon>
        <taxon>Acidobacteriota</taxon>
        <taxon>Terriglobia</taxon>
        <taxon>Terriglobales</taxon>
        <taxon>Acidobacteriaceae</taxon>
        <taxon>Terriglobus</taxon>
    </lineage>
</organism>
<feature type="transmembrane region" description="Helical" evidence="5">
    <location>
        <begin position="195"/>
        <end position="213"/>
    </location>
</feature>
<dbReference type="GO" id="GO:0016874">
    <property type="term" value="F:ligase activity"/>
    <property type="evidence" value="ECO:0007669"/>
    <property type="project" value="UniProtKB-KW"/>
</dbReference>
<dbReference type="EMBL" id="CP042806">
    <property type="protein sequence ID" value="QEE28375.1"/>
    <property type="molecule type" value="Genomic_DNA"/>
</dbReference>
<dbReference type="PANTHER" id="PTHR37422">
    <property type="entry name" value="TEICHURONIC ACID BIOSYNTHESIS PROTEIN TUAE"/>
    <property type="match status" value="1"/>
</dbReference>
<dbReference type="Pfam" id="PF04932">
    <property type="entry name" value="Wzy_C"/>
    <property type="match status" value="1"/>
</dbReference>
<protein>
    <submittedName>
        <fullName evidence="7">O-antigen ligase family protein</fullName>
    </submittedName>
</protein>
<keyword evidence="4 5" id="KW-0472">Membrane</keyword>
<feature type="domain" description="O-antigen ligase-related" evidence="6">
    <location>
        <begin position="226"/>
        <end position="377"/>
    </location>
</feature>
<dbReference type="InterPro" id="IPR051533">
    <property type="entry name" value="WaaL-like"/>
</dbReference>
<evidence type="ECO:0000256" key="5">
    <source>
        <dbReference type="SAM" id="Phobius"/>
    </source>
</evidence>
<dbReference type="KEGG" id="talb:FTW19_10400"/>
<reference evidence="7 8" key="1">
    <citation type="submission" date="2019-08" db="EMBL/GenBank/DDBJ databases">
        <title>Complete genome sequence of Terriglobus albidus strain ORNL.</title>
        <authorList>
            <person name="Podar M."/>
        </authorList>
    </citation>
    <scope>NUCLEOTIDE SEQUENCE [LARGE SCALE GENOMIC DNA]</scope>
    <source>
        <strain evidence="7 8">ORNL</strain>
    </source>
</reference>
<evidence type="ECO:0000313" key="8">
    <source>
        <dbReference type="Proteomes" id="UP000321820"/>
    </source>
</evidence>
<gene>
    <name evidence="7" type="ORF">FTW19_10400</name>
</gene>
<name>A0A5B9EB43_9BACT</name>
<dbReference type="OrthoDB" id="4391260at2"/>
<evidence type="ECO:0000256" key="1">
    <source>
        <dbReference type="ARBA" id="ARBA00004141"/>
    </source>
</evidence>
<dbReference type="Proteomes" id="UP000321820">
    <property type="component" value="Chromosome"/>
</dbReference>
<keyword evidence="7" id="KW-0436">Ligase</keyword>
<feature type="transmembrane region" description="Helical" evidence="5">
    <location>
        <begin position="157"/>
        <end position="180"/>
    </location>
</feature>